<dbReference type="Pfam" id="PF10263">
    <property type="entry name" value="SprT-like"/>
    <property type="match status" value="1"/>
</dbReference>
<dbReference type="InParanoid" id="A0A6J1WE47"/>
<organism evidence="18 19">
    <name type="scientific">Galleria mellonella</name>
    <name type="common">Greater wax moth</name>
    <dbReference type="NCBI Taxonomy" id="7137"/>
    <lineage>
        <taxon>Eukaryota</taxon>
        <taxon>Metazoa</taxon>
        <taxon>Ecdysozoa</taxon>
        <taxon>Arthropoda</taxon>
        <taxon>Hexapoda</taxon>
        <taxon>Insecta</taxon>
        <taxon>Pterygota</taxon>
        <taxon>Neoptera</taxon>
        <taxon>Endopterygota</taxon>
        <taxon>Lepidoptera</taxon>
        <taxon>Glossata</taxon>
        <taxon>Ditrysia</taxon>
        <taxon>Pyraloidea</taxon>
        <taxon>Pyralidae</taxon>
        <taxon>Galleriinae</taxon>
        <taxon>Galleria</taxon>
    </lineage>
</organism>
<dbReference type="InterPro" id="IPR044245">
    <property type="entry name" value="Spartan"/>
</dbReference>
<keyword evidence="18" id="KW-1185">Reference proteome</keyword>
<feature type="region of interest" description="Disordered" evidence="16">
    <location>
        <begin position="314"/>
        <end position="360"/>
    </location>
</feature>
<keyword evidence="8 15" id="KW-0863">Zinc-finger</keyword>
<dbReference type="PANTHER" id="PTHR21220:SF0">
    <property type="entry name" value="DNA-DEPENDENT METALLOPROTEASE SPRTN"/>
    <property type="match status" value="1"/>
</dbReference>
<dbReference type="GO" id="GO:0008270">
    <property type="term" value="F:zinc ion binding"/>
    <property type="evidence" value="ECO:0007669"/>
    <property type="project" value="UniProtKB-KW"/>
</dbReference>
<comment type="similarity">
    <text evidence="3">Belongs to the Spartan family.</text>
</comment>
<feature type="compositionally biased region" description="Polar residues" evidence="16">
    <location>
        <begin position="332"/>
        <end position="356"/>
    </location>
</feature>
<evidence type="ECO:0000256" key="5">
    <source>
        <dbReference type="ARBA" id="ARBA00022670"/>
    </source>
</evidence>
<dbReference type="GO" id="GO:0005634">
    <property type="term" value="C:nucleus"/>
    <property type="evidence" value="ECO:0007669"/>
    <property type="project" value="UniProtKB-SubCell"/>
</dbReference>
<dbReference type="GO" id="GO:0006281">
    <property type="term" value="P:DNA repair"/>
    <property type="evidence" value="ECO:0007669"/>
    <property type="project" value="UniProtKB-KW"/>
</dbReference>
<keyword evidence="11 19" id="KW-0482">Metalloprotease</keyword>
<evidence type="ECO:0000256" key="13">
    <source>
        <dbReference type="ARBA" id="ARBA00023242"/>
    </source>
</evidence>
<protein>
    <recommendedName>
        <fullName evidence="14">Protein with SprT-like domain at the N terminus</fullName>
    </recommendedName>
</protein>
<dbReference type="KEGG" id="gmw:113512345"/>
<dbReference type="GO" id="GO:0004222">
    <property type="term" value="F:metalloendopeptidase activity"/>
    <property type="evidence" value="ECO:0007669"/>
    <property type="project" value="InterPro"/>
</dbReference>
<evidence type="ECO:0000256" key="12">
    <source>
        <dbReference type="ARBA" id="ARBA00023204"/>
    </source>
</evidence>
<evidence type="ECO:0000313" key="18">
    <source>
        <dbReference type="Proteomes" id="UP001652740"/>
    </source>
</evidence>
<dbReference type="PANTHER" id="PTHR21220">
    <property type="entry name" value="DNA-DEPENDENT METALLOPROTEASE SPRTN"/>
    <property type="match status" value="1"/>
</dbReference>
<dbReference type="Gene3D" id="3.30.160.60">
    <property type="entry name" value="Classic Zinc Finger"/>
    <property type="match status" value="2"/>
</dbReference>
<evidence type="ECO:0000256" key="1">
    <source>
        <dbReference type="ARBA" id="ARBA00004123"/>
    </source>
</evidence>
<dbReference type="PROSITE" id="PS51908">
    <property type="entry name" value="ZF_UBZ4"/>
    <property type="match status" value="1"/>
</dbReference>
<evidence type="ECO:0000256" key="10">
    <source>
        <dbReference type="ARBA" id="ARBA00022833"/>
    </source>
</evidence>
<comment type="subcellular location">
    <subcellularLocation>
        <location evidence="2">Chromosome</location>
    </subcellularLocation>
    <subcellularLocation>
        <location evidence="1">Nucleus</location>
    </subcellularLocation>
</comment>
<keyword evidence="12 15" id="KW-0234">DNA repair</keyword>
<evidence type="ECO:0000256" key="15">
    <source>
        <dbReference type="PROSITE-ProRule" id="PRU01256"/>
    </source>
</evidence>
<feature type="domain" description="UBZ4-type" evidence="17">
    <location>
        <begin position="405"/>
        <end position="432"/>
    </location>
</feature>
<keyword evidence="6" id="KW-0479">Metal-binding</keyword>
<sequence>MSTMNLGDPELELIDPTPNVHILFLQFDKLFFSTKLSNRVVVRWSKRMYSCAGICSYEGRGGLCDIALSEPLLKLRSRKDLIETLLHEMIHAYLFITCQDRERDGHGPNFQAHMYRINRSAGLNITIYHDFHDEVKLYLTHWWRCNGPCQTRKPYFGVVRRSCNSAPGPKDYWWSTHQRTCGGTFIKIKEPEKKKKASSKTTAPKIKADITKYINNNNKLIDKNIRTINNISKDDRKPLTPIIKNTKTISTTSVKSNSKNTVVVTKGVTFSPQNSPKKTHIPFSGTGQTIAGSRKRTKSVDVVETVRDIWAKKFFPGNTNSPPDSPKGKQLIHNNSVSGTSNLVKPSKNKSNSNIDSPPVKVKRIDNYFKNTATSVLKDVYGQDFKVCQTDHNKKIVAVPVKTDLVACPVCKEKVVSDLINRHLDECLNKEVIEQLSQDDQSAVVQPIQSSQSIEKNYPVKPIKIEDTKKYENVYPKRNISIDLTNIEIENTQIKKELSQDSGQVDSVSFDPVDVKVKSIVKKIMFDKQIRKSDNFIVPVEKTKEVDTAFVPSFPDDVATETIIPSVKIEPGTSRDIVRESTRQKCPCCGLEIEKEIGEHLEDCISFFNNNTTIPIEGASTSFANNTIIIDDDEDDIFDDTMTMNATGTKTPCPCCLEMIETADMNAHLDECLS</sequence>
<evidence type="ECO:0000256" key="11">
    <source>
        <dbReference type="ARBA" id="ARBA00023049"/>
    </source>
</evidence>
<reference evidence="19" key="1">
    <citation type="submission" date="2025-08" db="UniProtKB">
        <authorList>
            <consortium name="RefSeq"/>
        </authorList>
    </citation>
    <scope>IDENTIFICATION</scope>
    <source>
        <tissue evidence="19">Whole larvae</tissue>
    </source>
</reference>
<feature type="region of interest" description="Disordered" evidence="16">
    <location>
        <begin position="271"/>
        <end position="297"/>
    </location>
</feature>
<dbReference type="FunCoup" id="A0A6J1WE47">
    <property type="interactions" value="596"/>
</dbReference>
<evidence type="ECO:0000256" key="3">
    <source>
        <dbReference type="ARBA" id="ARBA00010724"/>
    </source>
</evidence>
<accession>A0A6J1WE47</accession>
<evidence type="ECO:0000256" key="4">
    <source>
        <dbReference type="ARBA" id="ARBA00022454"/>
    </source>
</evidence>
<dbReference type="SMART" id="SM00731">
    <property type="entry name" value="SprT"/>
    <property type="match status" value="1"/>
</dbReference>
<name>A0A6J1WE47_GALME</name>
<dbReference type="AlphaFoldDB" id="A0A6J1WE47"/>
<dbReference type="InterPro" id="IPR006640">
    <property type="entry name" value="SprT-like_domain"/>
</dbReference>
<keyword evidence="10" id="KW-0862">Zinc</keyword>
<keyword evidence="7 15" id="KW-0227">DNA damage</keyword>
<dbReference type="Pfam" id="PF22934">
    <property type="entry name" value="SPRTN_ZBD"/>
    <property type="match status" value="1"/>
</dbReference>
<dbReference type="GO" id="GO:0031593">
    <property type="term" value="F:polyubiquitin modification-dependent protein binding"/>
    <property type="evidence" value="ECO:0007669"/>
    <property type="project" value="TreeGrafter"/>
</dbReference>
<dbReference type="GO" id="GO:0005694">
    <property type="term" value="C:chromosome"/>
    <property type="evidence" value="ECO:0007669"/>
    <property type="project" value="UniProtKB-SubCell"/>
</dbReference>
<dbReference type="GeneID" id="113512345"/>
<keyword evidence="13" id="KW-0539">Nucleus</keyword>
<evidence type="ECO:0000256" key="2">
    <source>
        <dbReference type="ARBA" id="ARBA00004286"/>
    </source>
</evidence>
<evidence type="ECO:0000256" key="7">
    <source>
        <dbReference type="ARBA" id="ARBA00022763"/>
    </source>
</evidence>
<dbReference type="GO" id="GO:0003697">
    <property type="term" value="F:single-stranded DNA binding"/>
    <property type="evidence" value="ECO:0007669"/>
    <property type="project" value="InterPro"/>
</dbReference>
<evidence type="ECO:0000256" key="8">
    <source>
        <dbReference type="ARBA" id="ARBA00022771"/>
    </source>
</evidence>
<dbReference type="InterPro" id="IPR055220">
    <property type="entry name" value="SPRTN_ZBD"/>
</dbReference>
<keyword evidence="4" id="KW-0158">Chromosome</keyword>
<dbReference type="InterPro" id="IPR006642">
    <property type="entry name" value="Rad18_UBZ4"/>
</dbReference>
<evidence type="ECO:0000256" key="16">
    <source>
        <dbReference type="SAM" id="MobiDB-lite"/>
    </source>
</evidence>
<evidence type="ECO:0000256" key="14">
    <source>
        <dbReference type="ARBA" id="ARBA00030396"/>
    </source>
</evidence>
<keyword evidence="5" id="KW-0645">Protease</keyword>
<evidence type="ECO:0000256" key="9">
    <source>
        <dbReference type="ARBA" id="ARBA00022801"/>
    </source>
</evidence>
<dbReference type="SMART" id="SM00734">
    <property type="entry name" value="ZnF_Rad18"/>
    <property type="match status" value="3"/>
</dbReference>
<evidence type="ECO:0000256" key="6">
    <source>
        <dbReference type="ARBA" id="ARBA00022723"/>
    </source>
</evidence>
<dbReference type="GO" id="GO:0006508">
    <property type="term" value="P:proteolysis"/>
    <property type="evidence" value="ECO:0007669"/>
    <property type="project" value="UniProtKB-KW"/>
</dbReference>
<keyword evidence="9" id="KW-0378">Hydrolase</keyword>
<proteinExistence type="inferred from homology"/>
<gene>
    <name evidence="19" type="primary">LOC113512345</name>
</gene>
<evidence type="ECO:0000259" key="17">
    <source>
        <dbReference type="PROSITE" id="PS51908"/>
    </source>
</evidence>
<dbReference type="Proteomes" id="UP001652740">
    <property type="component" value="Unplaced"/>
</dbReference>
<evidence type="ECO:0000313" key="19">
    <source>
        <dbReference type="RefSeq" id="XP_026751962.2"/>
    </source>
</evidence>
<dbReference type="RefSeq" id="XP_026751962.2">
    <property type="nucleotide sequence ID" value="XM_026896161.3"/>
</dbReference>